<name>A0A9J6G1K4_HAELO</name>
<dbReference type="Proteomes" id="UP000821853">
    <property type="component" value="Chromosome 2"/>
</dbReference>
<dbReference type="OrthoDB" id="6488501at2759"/>
<dbReference type="PANTHER" id="PTHR48257:SF1">
    <property type="match status" value="1"/>
</dbReference>
<organism evidence="1 2">
    <name type="scientific">Haemaphysalis longicornis</name>
    <name type="common">Bush tick</name>
    <dbReference type="NCBI Taxonomy" id="44386"/>
    <lineage>
        <taxon>Eukaryota</taxon>
        <taxon>Metazoa</taxon>
        <taxon>Ecdysozoa</taxon>
        <taxon>Arthropoda</taxon>
        <taxon>Chelicerata</taxon>
        <taxon>Arachnida</taxon>
        <taxon>Acari</taxon>
        <taxon>Parasitiformes</taxon>
        <taxon>Ixodida</taxon>
        <taxon>Ixodoidea</taxon>
        <taxon>Ixodidae</taxon>
        <taxon>Haemaphysalinae</taxon>
        <taxon>Haemaphysalis</taxon>
    </lineage>
</organism>
<dbReference type="AlphaFoldDB" id="A0A9J6G1K4"/>
<accession>A0A9J6G1K4</accession>
<evidence type="ECO:0008006" key="3">
    <source>
        <dbReference type="Google" id="ProtNLM"/>
    </source>
</evidence>
<proteinExistence type="predicted"/>
<evidence type="ECO:0000313" key="2">
    <source>
        <dbReference type="Proteomes" id="UP000821853"/>
    </source>
</evidence>
<comment type="caution">
    <text evidence="1">The sequence shown here is derived from an EMBL/GenBank/DDBJ whole genome shotgun (WGS) entry which is preliminary data.</text>
</comment>
<dbReference type="EMBL" id="JABSTR010000004">
    <property type="protein sequence ID" value="KAH9368673.1"/>
    <property type="molecule type" value="Genomic_DNA"/>
</dbReference>
<dbReference type="VEuPathDB" id="VectorBase:HLOH_039993"/>
<evidence type="ECO:0000313" key="1">
    <source>
        <dbReference type="EMBL" id="KAH9368673.1"/>
    </source>
</evidence>
<reference evidence="1 2" key="1">
    <citation type="journal article" date="2020" name="Cell">
        <title>Large-Scale Comparative Analyses of Tick Genomes Elucidate Their Genetic Diversity and Vector Capacities.</title>
        <authorList>
            <consortium name="Tick Genome and Microbiome Consortium (TIGMIC)"/>
            <person name="Jia N."/>
            <person name="Wang J."/>
            <person name="Shi W."/>
            <person name="Du L."/>
            <person name="Sun Y."/>
            <person name="Zhan W."/>
            <person name="Jiang J.F."/>
            <person name="Wang Q."/>
            <person name="Zhang B."/>
            <person name="Ji P."/>
            <person name="Bell-Sakyi L."/>
            <person name="Cui X.M."/>
            <person name="Yuan T.T."/>
            <person name="Jiang B.G."/>
            <person name="Yang W.F."/>
            <person name="Lam T.T."/>
            <person name="Chang Q.C."/>
            <person name="Ding S.J."/>
            <person name="Wang X.J."/>
            <person name="Zhu J.G."/>
            <person name="Ruan X.D."/>
            <person name="Zhao L."/>
            <person name="Wei J.T."/>
            <person name="Ye R.Z."/>
            <person name="Que T.C."/>
            <person name="Du C.H."/>
            <person name="Zhou Y.H."/>
            <person name="Cheng J.X."/>
            <person name="Dai P.F."/>
            <person name="Guo W.B."/>
            <person name="Han X.H."/>
            <person name="Huang E.J."/>
            <person name="Li L.F."/>
            <person name="Wei W."/>
            <person name="Gao Y.C."/>
            <person name="Liu J.Z."/>
            <person name="Shao H.Z."/>
            <person name="Wang X."/>
            <person name="Wang C.C."/>
            <person name="Yang T.C."/>
            <person name="Huo Q.B."/>
            <person name="Li W."/>
            <person name="Chen H.Y."/>
            <person name="Chen S.E."/>
            <person name="Zhou L.G."/>
            <person name="Ni X.B."/>
            <person name="Tian J.H."/>
            <person name="Sheng Y."/>
            <person name="Liu T."/>
            <person name="Pan Y.S."/>
            <person name="Xia L.Y."/>
            <person name="Li J."/>
            <person name="Zhao F."/>
            <person name="Cao W.C."/>
        </authorList>
    </citation>
    <scope>NUCLEOTIDE SEQUENCE [LARGE SCALE GENOMIC DNA]</scope>
    <source>
        <strain evidence="1">HaeL-2018</strain>
    </source>
</reference>
<gene>
    <name evidence="1" type="ORF">HPB48_004692</name>
</gene>
<dbReference type="PANTHER" id="PTHR48257">
    <property type="match status" value="1"/>
</dbReference>
<sequence length="371" mass="41329">MKDQAGHTCDAKFAGVGPTVEFMSNMHKWFVLMDVSNCQQHIHQNNPDTKEFSDPDDSRLQWLELVFIEYIENLKETSSEDSFLTKETYHALVFTIVSNVQCIRLLLSELRFQFVLTRKLSSDPIESFFGILRRCAGCNDMLDVRSTLCGIEKMLKTGIVASSKSSNVSSSTSFCSSRAIVGSNVHSTEITPSPTVKLAQQALRDVCTSATPFLPTADMAALSFVGGYIARAVAENIACDKCVALVQKPRGSCATDGLISHQDRGGLLYPTQQLVRLLHGLKKFVDAMLSDRRSLTKPLEACLTHSVEVITSMPVLVCANSDESHRRELVELICRKFIKPLLTNHAFDMTDKNAVRRMWCTKPLSRKVLKL</sequence>
<keyword evidence="2" id="KW-1185">Reference proteome</keyword>
<protein>
    <recommendedName>
        <fullName evidence="3">Transposable element</fullName>
    </recommendedName>
</protein>